<feature type="non-terminal residue" evidence="2">
    <location>
        <position position="89"/>
    </location>
</feature>
<evidence type="ECO:0000256" key="1">
    <source>
        <dbReference type="SAM" id="MobiDB-lite"/>
    </source>
</evidence>
<dbReference type="Proteomes" id="UP000076962">
    <property type="component" value="Unassembled WGS sequence"/>
</dbReference>
<sequence>MKKKGAQKPKIKLKQQELEQNEKNLSEIREGQEKYSNGLRKVSEIIHPFSTKDSKPQTSTQVESLLEEQAQNFENIANIYEINDSKARL</sequence>
<evidence type="ECO:0000313" key="3">
    <source>
        <dbReference type="Proteomes" id="UP000076962"/>
    </source>
</evidence>
<evidence type="ECO:0000313" key="2">
    <source>
        <dbReference type="EMBL" id="OAD23153.1"/>
    </source>
</evidence>
<dbReference type="EMBL" id="LUTY01000519">
    <property type="protein sequence ID" value="OAD23153.1"/>
    <property type="molecule type" value="Genomic_DNA"/>
</dbReference>
<gene>
    <name evidence="2" type="ORF">THIOM_001019</name>
</gene>
<name>A0A176S510_9GAMM</name>
<proteinExistence type="predicted"/>
<dbReference type="AlphaFoldDB" id="A0A176S510"/>
<comment type="caution">
    <text evidence="2">The sequence shown here is derived from an EMBL/GenBank/DDBJ whole genome shotgun (WGS) entry which is preliminary data.</text>
</comment>
<keyword evidence="3" id="KW-1185">Reference proteome</keyword>
<feature type="compositionally biased region" description="Basic residues" evidence="1">
    <location>
        <begin position="1"/>
        <end position="13"/>
    </location>
</feature>
<feature type="compositionally biased region" description="Basic and acidic residues" evidence="1">
    <location>
        <begin position="14"/>
        <end position="31"/>
    </location>
</feature>
<feature type="region of interest" description="Disordered" evidence="1">
    <location>
        <begin position="1"/>
        <end position="31"/>
    </location>
</feature>
<protein>
    <submittedName>
        <fullName evidence="2">Uncharacterized protein</fullName>
    </submittedName>
</protein>
<accession>A0A176S510</accession>
<organism evidence="2 3">
    <name type="scientific">Candidatus Thiomargarita nelsonii</name>
    <dbReference type="NCBI Taxonomy" id="1003181"/>
    <lineage>
        <taxon>Bacteria</taxon>
        <taxon>Pseudomonadati</taxon>
        <taxon>Pseudomonadota</taxon>
        <taxon>Gammaproteobacteria</taxon>
        <taxon>Thiotrichales</taxon>
        <taxon>Thiotrichaceae</taxon>
        <taxon>Thiomargarita</taxon>
    </lineage>
</organism>
<reference evidence="2 3" key="1">
    <citation type="submission" date="2016-05" db="EMBL/GenBank/DDBJ databases">
        <title>Single-cell genome of chain-forming Candidatus Thiomargarita nelsonii and comparison to other large sulfur-oxidizing bacteria.</title>
        <authorList>
            <person name="Winkel M."/>
            <person name="Salman V."/>
            <person name="Woyke T."/>
            <person name="Schulz-Vogt H."/>
            <person name="Richter M."/>
            <person name="Flood B."/>
            <person name="Bailey J."/>
            <person name="Amann R."/>
            <person name="Mussmann M."/>
        </authorList>
    </citation>
    <scope>NUCLEOTIDE SEQUENCE [LARGE SCALE GENOMIC DNA]</scope>
    <source>
        <strain evidence="2 3">THI036</strain>
    </source>
</reference>